<sequence>MFFAPALIVAAASAVSAAPLAQQFQESIQQNIGLDTAFDPEDKDAFFLFDIFKKLIGKRDLESFDQQEIARALAGFQNMDAQKQATLGATFMKWGIPILGGLISGLPDIIHGKKDQKRDVPEFNFDTEGVEDKDAFFLFDIFKKLIGKRDLNSGEPLNFDLNGVEDKDAFFLFDIFKKLIGKRDLSAESVGETMNAMSEEEKKAFWGAIAKWGIPIISGLFSGMGGSKEQKRALHEQYGIDVEDKDAFFLFDIFNKLIGKRDLSSESVGETMNAMSEEEKKAFWGAIAKWGIPIISGLFSGMGSSEQKRSLQEQHGLDSFDPEDKDAFFLFDIFKKIIGKRGLEGELGGSDLDTEDKDAFFLFDLFKKIIGKRGLDGEFDAAQSGLEDGDKDAFFLFDLFKKIIGKRGLEGEHEDFNLEDKDAFFLFDLFKKIIGKRDLESFDEDGDKDAFFLFDLFKKIIGKRDLESFDEDGDKDAFFLFDLFKKIIGKRDLESFDEDGDKDAFFLFDLFKKIIGKRGLEGEVEDFNVEDKDAFFLFDLFKKIIGKRGLEGEVEDFNVEDKDAFFLFDIFKKLIGKRDLESQDVAKVLSSLSAEDKEAFLGPLISIGLPLITSLFGGNKRRDLYDLPSVPSAARRSVQAEASRAASSFQDQGLLDALNDF</sequence>
<gene>
    <name evidence="2" type="ORF">BJ508DRAFT_6764</name>
</gene>
<feature type="chain" id="PRO_5018031238" description="EF-hand domain-containing protein" evidence="1">
    <location>
        <begin position="18"/>
        <end position="661"/>
    </location>
</feature>
<evidence type="ECO:0008006" key="4">
    <source>
        <dbReference type="Google" id="ProtNLM"/>
    </source>
</evidence>
<dbReference type="AlphaFoldDB" id="A0A3N4IMF2"/>
<organism evidence="2 3">
    <name type="scientific">Ascobolus immersus RN42</name>
    <dbReference type="NCBI Taxonomy" id="1160509"/>
    <lineage>
        <taxon>Eukaryota</taxon>
        <taxon>Fungi</taxon>
        <taxon>Dikarya</taxon>
        <taxon>Ascomycota</taxon>
        <taxon>Pezizomycotina</taxon>
        <taxon>Pezizomycetes</taxon>
        <taxon>Pezizales</taxon>
        <taxon>Ascobolaceae</taxon>
        <taxon>Ascobolus</taxon>
    </lineage>
</organism>
<name>A0A3N4IMF2_ASCIM</name>
<dbReference type="EMBL" id="ML119654">
    <property type="protein sequence ID" value="RPA85310.1"/>
    <property type="molecule type" value="Genomic_DNA"/>
</dbReference>
<protein>
    <recommendedName>
        <fullName evidence="4">EF-hand domain-containing protein</fullName>
    </recommendedName>
</protein>
<reference evidence="2 3" key="1">
    <citation type="journal article" date="2018" name="Nat. Ecol. Evol.">
        <title>Pezizomycetes genomes reveal the molecular basis of ectomycorrhizal truffle lifestyle.</title>
        <authorList>
            <person name="Murat C."/>
            <person name="Payen T."/>
            <person name="Noel B."/>
            <person name="Kuo A."/>
            <person name="Morin E."/>
            <person name="Chen J."/>
            <person name="Kohler A."/>
            <person name="Krizsan K."/>
            <person name="Balestrini R."/>
            <person name="Da Silva C."/>
            <person name="Montanini B."/>
            <person name="Hainaut M."/>
            <person name="Levati E."/>
            <person name="Barry K.W."/>
            <person name="Belfiori B."/>
            <person name="Cichocki N."/>
            <person name="Clum A."/>
            <person name="Dockter R.B."/>
            <person name="Fauchery L."/>
            <person name="Guy J."/>
            <person name="Iotti M."/>
            <person name="Le Tacon F."/>
            <person name="Lindquist E.A."/>
            <person name="Lipzen A."/>
            <person name="Malagnac F."/>
            <person name="Mello A."/>
            <person name="Molinier V."/>
            <person name="Miyauchi S."/>
            <person name="Poulain J."/>
            <person name="Riccioni C."/>
            <person name="Rubini A."/>
            <person name="Sitrit Y."/>
            <person name="Splivallo R."/>
            <person name="Traeger S."/>
            <person name="Wang M."/>
            <person name="Zifcakova L."/>
            <person name="Wipf D."/>
            <person name="Zambonelli A."/>
            <person name="Paolocci F."/>
            <person name="Nowrousian M."/>
            <person name="Ottonello S."/>
            <person name="Baldrian P."/>
            <person name="Spatafora J.W."/>
            <person name="Henrissat B."/>
            <person name="Nagy L.G."/>
            <person name="Aury J.M."/>
            <person name="Wincker P."/>
            <person name="Grigoriev I.V."/>
            <person name="Bonfante P."/>
            <person name="Martin F.M."/>
        </authorList>
    </citation>
    <scope>NUCLEOTIDE SEQUENCE [LARGE SCALE GENOMIC DNA]</scope>
    <source>
        <strain evidence="2 3">RN42</strain>
    </source>
</reference>
<proteinExistence type="predicted"/>
<evidence type="ECO:0000313" key="2">
    <source>
        <dbReference type="EMBL" id="RPA85310.1"/>
    </source>
</evidence>
<evidence type="ECO:0000313" key="3">
    <source>
        <dbReference type="Proteomes" id="UP000275078"/>
    </source>
</evidence>
<keyword evidence="1" id="KW-0732">Signal</keyword>
<evidence type="ECO:0000256" key="1">
    <source>
        <dbReference type="SAM" id="SignalP"/>
    </source>
</evidence>
<feature type="signal peptide" evidence="1">
    <location>
        <begin position="1"/>
        <end position="17"/>
    </location>
</feature>
<dbReference type="Proteomes" id="UP000275078">
    <property type="component" value="Unassembled WGS sequence"/>
</dbReference>
<keyword evidence="3" id="KW-1185">Reference proteome</keyword>
<accession>A0A3N4IMF2</accession>